<reference evidence="2" key="2">
    <citation type="submission" date="2020-05" db="UniProtKB">
        <authorList>
            <consortium name="EnsemblMetazoa"/>
        </authorList>
    </citation>
    <scope>IDENTIFICATION</scope>
    <source>
        <strain evidence="2">IAEA</strain>
    </source>
</reference>
<evidence type="ECO:0000313" key="3">
    <source>
        <dbReference type="Proteomes" id="UP000092460"/>
    </source>
</evidence>
<proteinExistence type="predicted"/>
<protein>
    <submittedName>
        <fullName evidence="2">Uncharacterized protein</fullName>
    </submittedName>
</protein>
<evidence type="ECO:0000256" key="1">
    <source>
        <dbReference type="SAM" id="MobiDB-lite"/>
    </source>
</evidence>
<evidence type="ECO:0000313" key="2">
    <source>
        <dbReference type="EnsemblMetazoa" id="GPPI009888-PA"/>
    </source>
</evidence>
<dbReference type="Proteomes" id="UP000092460">
    <property type="component" value="Unassembled WGS sequence"/>
</dbReference>
<feature type="compositionally biased region" description="Basic and acidic residues" evidence="1">
    <location>
        <begin position="1"/>
        <end position="10"/>
    </location>
</feature>
<name>A0A1B0AVA8_9MUSC</name>
<organism evidence="2 3">
    <name type="scientific">Glossina palpalis gambiensis</name>
    <dbReference type="NCBI Taxonomy" id="67801"/>
    <lineage>
        <taxon>Eukaryota</taxon>
        <taxon>Metazoa</taxon>
        <taxon>Ecdysozoa</taxon>
        <taxon>Arthropoda</taxon>
        <taxon>Hexapoda</taxon>
        <taxon>Insecta</taxon>
        <taxon>Pterygota</taxon>
        <taxon>Neoptera</taxon>
        <taxon>Endopterygota</taxon>
        <taxon>Diptera</taxon>
        <taxon>Brachycera</taxon>
        <taxon>Muscomorpha</taxon>
        <taxon>Hippoboscoidea</taxon>
        <taxon>Glossinidae</taxon>
        <taxon>Glossina</taxon>
    </lineage>
</organism>
<keyword evidence="3" id="KW-1185">Reference proteome</keyword>
<dbReference type="VEuPathDB" id="VectorBase:GPPI009888"/>
<dbReference type="EnsemblMetazoa" id="GPPI009888-RA">
    <property type="protein sequence ID" value="GPPI009888-PA"/>
    <property type="gene ID" value="GPPI009888"/>
</dbReference>
<reference evidence="3" key="1">
    <citation type="submission" date="2015-01" db="EMBL/GenBank/DDBJ databases">
        <authorList>
            <person name="Aksoy S."/>
            <person name="Warren W."/>
            <person name="Wilson R.K."/>
        </authorList>
    </citation>
    <scope>NUCLEOTIDE SEQUENCE [LARGE SCALE GENOMIC DNA]</scope>
    <source>
        <strain evidence="3">IAEA</strain>
    </source>
</reference>
<dbReference type="EMBL" id="JXJN01004159">
    <property type="status" value="NOT_ANNOTATED_CDS"/>
    <property type="molecule type" value="Genomic_DNA"/>
</dbReference>
<dbReference type="AlphaFoldDB" id="A0A1B0AVA8"/>
<sequence>MSIDGKDYSKRNSRNNSNDTGDRRFLCSYTNDYYNYNNDDEILWLLDFISIHDVWTITTTTTITTTIL</sequence>
<feature type="region of interest" description="Disordered" evidence="1">
    <location>
        <begin position="1"/>
        <end position="24"/>
    </location>
</feature>
<accession>A0A1B0AVA8</accession>